<feature type="DNA-binding region" description="H-T-H motif" evidence="2">
    <location>
        <begin position="22"/>
        <end position="41"/>
    </location>
</feature>
<dbReference type="InterPro" id="IPR050624">
    <property type="entry name" value="HTH-type_Tx_Regulator"/>
</dbReference>
<dbReference type="STRING" id="661089.ciss_02720"/>
<dbReference type="SUPFAM" id="SSF46689">
    <property type="entry name" value="Homeodomain-like"/>
    <property type="match status" value="1"/>
</dbReference>
<comment type="caution">
    <text evidence="4">The sequence shown here is derived from an EMBL/GenBank/DDBJ whole genome shotgun (WGS) entry which is preliminary data.</text>
</comment>
<evidence type="ECO:0000259" key="3">
    <source>
        <dbReference type="PROSITE" id="PS50977"/>
    </source>
</evidence>
<gene>
    <name evidence="4" type="ORF">ciss_02720</name>
</gene>
<dbReference type="OrthoDB" id="9812484at2"/>
<keyword evidence="1 2" id="KW-0238">DNA-binding</keyword>
<dbReference type="PANTHER" id="PTHR43479:SF11">
    <property type="entry name" value="ACREF_ENVCD OPERON REPRESSOR-RELATED"/>
    <property type="match status" value="1"/>
</dbReference>
<dbReference type="PRINTS" id="PR00455">
    <property type="entry name" value="HTHTETR"/>
</dbReference>
<dbReference type="Pfam" id="PF00440">
    <property type="entry name" value="TetR_N"/>
    <property type="match status" value="1"/>
</dbReference>
<dbReference type="GO" id="GO:0003677">
    <property type="term" value="F:DNA binding"/>
    <property type="evidence" value="ECO:0007669"/>
    <property type="project" value="UniProtKB-UniRule"/>
</dbReference>
<dbReference type="Proteomes" id="UP000187338">
    <property type="component" value="Unassembled WGS sequence"/>
</dbReference>
<dbReference type="PROSITE" id="PS50977">
    <property type="entry name" value="HTH_TETR_2"/>
    <property type="match status" value="1"/>
</dbReference>
<evidence type="ECO:0000313" key="5">
    <source>
        <dbReference type="Proteomes" id="UP000187338"/>
    </source>
</evidence>
<sequence length="180" mass="20451">MRTKIIEAFESLLQEKDFASIDMRSIAAKAGIAVGTIYNYFPNKDSLVKEIITIKWESFKESLKNVEKINAPPEEKLAHLIFELATFLLHHRGIWQGLFLEEKEKDLKHWQTLAKTHNSIAIEEISKFLAKSLFPLTCSLDDAARMIWGITAAFASKNIDLEKTKLLANYLLKGIGGRES</sequence>
<name>A0A1L8CZQ1_9THEO</name>
<dbReference type="RefSeq" id="WP_075864548.1">
    <property type="nucleotide sequence ID" value="NZ_BDJL01000004.1"/>
</dbReference>
<dbReference type="InterPro" id="IPR009057">
    <property type="entry name" value="Homeodomain-like_sf"/>
</dbReference>
<protein>
    <submittedName>
        <fullName evidence="4">TetR family transcriptional regulator</fullName>
    </submittedName>
</protein>
<reference evidence="5" key="1">
    <citation type="submission" date="2016-12" db="EMBL/GenBank/DDBJ databases">
        <title>Draft Genome Sequences od Carboxydothermus pertinax and islandicus, Hydrogenogenic Carboxydotrophic Bacteria.</title>
        <authorList>
            <person name="Fukuyama Y."/>
            <person name="Ohmae K."/>
            <person name="Yoneda Y."/>
            <person name="Yoshida T."/>
            <person name="Sako Y."/>
        </authorList>
    </citation>
    <scope>NUCLEOTIDE SEQUENCE [LARGE SCALE GENOMIC DNA]</scope>
    <source>
        <strain evidence="5">SET</strain>
    </source>
</reference>
<evidence type="ECO:0000313" key="4">
    <source>
        <dbReference type="EMBL" id="GAV24339.1"/>
    </source>
</evidence>
<accession>A0A1L8CZQ1</accession>
<proteinExistence type="predicted"/>
<dbReference type="EMBL" id="BDJL01000004">
    <property type="protein sequence ID" value="GAV24339.1"/>
    <property type="molecule type" value="Genomic_DNA"/>
</dbReference>
<dbReference type="Gene3D" id="1.10.357.10">
    <property type="entry name" value="Tetracycline Repressor, domain 2"/>
    <property type="match status" value="1"/>
</dbReference>
<feature type="domain" description="HTH tetR-type" evidence="3">
    <location>
        <begin position="1"/>
        <end position="59"/>
    </location>
</feature>
<dbReference type="AlphaFoldDB" id="A0A1L8CZQ1"/>
<keyword evidence="5" id="KW-1185">Reference proteome</keyword>
<organism evidence="4 5">
    <name type="scientific">Carboxydothermus islandicus</name>
    <dbReference type="NCBI Taxonomy" id="661089"/>
    <lineage>
        <taxon>Bacteria</taxon>
        <taxon>Bacillati</taxon>
        <taxon>Bacillota</taxon>
        <taxon>Clostridia</taxon>
        <taxon>Thermoanaerobacterales</taxon>
        <taxon>Thermoanaerobacteraceae</taxon>
        <taxon>Carboxydothermus</taxon>
    </lineage>
</organism>
<evidence type="ECO:0000256" key="1">
    <source>
        <dbReference type="ARBA" id="ARBA00023125"/>
    </source>
</evidence>
<dbReference type="PANTHER" id="PTHR43479">
    <property type="entry name" value="ACREF/ENVCD OPERON REPRESSOR-RELATED"/>
    <property type="match status" value="1"/>
</dbReference>
<dbReference type="InterPro" id="IPR001647">
    <property type="entry name" value="HTH_TetR"/>
</dbReference>
<evidence type="ECO:0000256" key="2">
    <source>
        <dbReference type="PROSITE-ProRule" id="PRU00335"/>
    </source>
</evidence>